<reference evidence="3" key="1">
    <citation type="submission" date="2023-06" db="EMBL/GenBank/DDBJ databases">
        <title>Genome-scale phylogeny and comparative genomics of the fungal order Sordariales.</title>
        <authorList>
            <consortium name="Lawrence Berkeley National Laboratory"/>
            <person name="Hensen N."/>
            <person name="Bonometti L."/>
            <person name="Westerberg I."/>
            <person name="Brannstrom I.O."/>
            <person name="Guillou S."/>
            <person name="Cros-Aarteil S."/>
            <person name="Calhoun S."/>
            <person name="Haridas S."/>
            <person name="Kuo A."/>
            <person name="Mondo S."/>
            <person name="Pangilinan J."/>
            <person name="Riley R."/>
            <person name="Labutti K."/>
            <person name="Andreopoulos B."/>
            <person name="Lipzen A."/>
            <person name="Chen C."/>
            <person name="Yanf M."/>
            <person name="Daum C."/>
            <person name="Ng V."/>
            <person name="Clum A."/>
            <person name="Steindorff A."/>
            <person name="Ohm R."/>
            <person name="Martin F."/>
            <person name="Silar P."/>
            <person name="Natvig D."/>
            <person name="Lalanne C."/>
            <person name="Gautier V."/>
            <person name="Ament-Velasquez S.L."/>
            <person name="Kruys A."/>
            <person name="Hutchinson M.I."/>
            <person name="Powell A.J."/>
            <person name="Barry K."/>
            <person name="Miller A.N."/>
            <person name="Grigoriev I.V."/>
            <person name="Debuchy R."/>
            <person name="Gladieux P."/>
            <person name="Thoren M.H."/>
            <person name="Johannesson H."/>
        </authorList>
    </citation>
    <scope>NUCLEOTIDE SEQUENCE</scope>
    <source>
        <strain evidence="3">SMH4607-1</strain>
    </source>
</reference>
<dbReference type="Pfam" id="PF24321">
    <property type="entry name" value="DUF7493"/>
    <property type="match status" value="1"/>
</dbReference>
<evidence type="ECO:0000313" key="3">
    <source>
        <dbReference type="EMBL" id="KAK0719475.1"/>
    </source>
</evidence>
<dbReference type="AlphaFoldDB" id="A0AA40APA6"/>
<keyword evidence="3" id="KW-0418">Kinase</keyword>
<dbReference type="Gene3D" id="2.60.200.40">
    <property type="match status" value="1"/>
</dbReference>
<dbReference type="EMBL" id="JAUKUA010000003">
    <property type="protein sequence ID" value="KAK0719475.1"/>
    <property type="molecule type" value="Genomic_DNA"/>
</dbReference>
<dbReference type="GO" id="GO:0016020">
    <property type="term" value="C:membrane"/>
    <property type="evidence" value="ECO:0007669"/>
    <property type="project" value="TreeGrafter"/>
</dbReference>
<sequence>MSSEGEALTASTSYGTVDDVLELLPAVTLTLAGDALLISGQPVSKPSRTCGIASSAPNGPPSSIPYYNILWADVTEDLRYLRVDFAEQVRSHRLGVRNLKFAIPPRETPRSDIAPWVERLIDRAYSGVARRKRAWVLVNPHAGPGGADKVWDAEVKPIFEAARMPLTVVRTAYSGEAVHLAKEVNIDDFDIAVPCSGDGLPHEVFNGLAKRADARRALSKIAVCHIPCGSGNAMSCNLYGTHRPTLAALAIVKGIPTPLDLVSITQGDQRTVSFLSQALGMIADLDITTEHLRWMGASRFTYGFLILAFQQRTYPCDIAVKVDIEHKEHIKDHYRQQVVQFSGERNEAGQASDRSTKPEPIQSPSLAPSAPESDDGMGLPPLKYGTVLEKLPEGWELVPHEKLGNFYCGNMAYMAPDANFFSAALANDGLMDLITVDGDISPLKSIAMQMSVESGHFFDNPLVTYRKVSAYRIIPRDPNAKSYISIDGESIPWQPFQAEIHQGLGLTLSKKGAFDAPGPLNWDKVTTSERLRA</sequence>
<dbReference type="GO" id="GO:0005737">
    <property type="term" value="C:cytoplasm"/>
    <property type="evidence" value="ECO:0007669"/>
    <property type="project" value="TreeGrafter"/>
</dbReference>
<dbReference type="InterPro" id="IPR001206">
    <property type="entry name" value="Diacylglycerol_kinase_cat_dom"/>
</dbReference>
<keyword evidence="4" id="KW-1185">Reference proteome</keyword>
<dbReference type="PANTHER" id="PTHR12358:SF31">
    <property type="entry name" value="ACYLGLYCEROL KINASE, MITOCHONDRIAL"/>
    <property type="match status" value="1"/>
</dbReference>
<dbReference type="Proteomes" id="UP001172102">
    <property type="component" value="Unassembled WGS sequence"/>
</dbReference>
<proteinExistence type="predicted"/>
<dbReference type="SMART" id="SM00046">
    <property type="entry name" value="DAGKc"/>
    <property type="match status" value="1"/>
</dbReference>
<keyword evidence="3" id="KW-0808">Transferase</keyword>
<accession>A0AA40APA6</accession>
<dbReference type="InterPro" id="IPR017438">
    <property type="entry name" value="ATP-NAD_kinase_N"/>
</dbReference>
<dbReference type="GO" id="GO:0046512">
    <property type="term" value="P:sphingosine biosynthetic process"/>
    <property type="evidence" value="ECO:0007669"/>
    <property type="project" value="TreeGrafter"/>
</dbReference>
<gene>
    <name evidence="3" type="ORF">B0H67DRAFT_485519</name>
</gene>
<evidence type="ECO:0000256" key="1">
    <source>
        <dbReference type="SAM" id="MobiDB-lite"/>
    </source>
</evidence>
<name>A0AA40APA6_9PEZI</name>
<dbReference type="InterPro" id="IPR050187">
    <property type="entry name" value="Lipid_Phosphate_FormReg"/>
</dbReference>
<organism evidence="3 4">
    <name type="scientific">Lasiosphaeris hirsuta</name>
    <dbReference type="NCBI Taxonomy" id="260670"/>
    <lineage>
        <taxon>Eukaryota</taxon>
        <taxon>Fungi</taxon>
        <taxon>Dikarya</taxon>
        <taxon>Ascomycota</taxon>
        <taxon>Pezizomycotina</taxon>
        <taxon>Sordariomycetes</taxon>
        <taxon>Sordariomycetidae</taxon>
        <taxon>Sordariales</taxon>
        <taxon>Lasiosphaeriaceae</taxon>
        <taxon>Lasiosphaeris</taxon>
    </lineage>
</organism>
<dbReference type="PROSITE" id="PS50146">
    <property type="entry name" value="DAGK"/>
    <property type="match status" value="1"/>
</dbReference>
<protein>
    <submittedName>
        <fullName evidence="3">ATP-NAD kinase-like domain-containing protein</fullName>
    </submittedName>
</protein>
<dbReference type="InterPro" id="IPR055916">
    <property type="entry name" value="DUF7493"/>
</dbReference>
<dbReference type="GO" id="GO:0016773">
    <property type="term" value="F:phosphotransferase activity, alcohol group as acceptor"/>
    <property type="evidence" value="ECO:0007669"/>
    <property type="project" value="UniProtKB-ARBA"/>
</dbReference>
<dbReference type="Gene3D" id="3.40.50.10330">
    <property type="entry name" value="Probable inorganic polyphosphate/atp-NAD kinase, domain 1"/>
    <property type="match status" value="1"/>
</dbReference>
<feature type="domain" description="DAGKc" evidence="2">
    <location>
        <begin position="129"/>
        <end position="268"/>
    </location>
</feature>
<dbReference type="SUPFAM" id="SSF111331">
    <property type="entry name" value="NAD kinase/diacylglycerol kinase-like"/>
    <property type="match status" value="1"/>
</dbReference>
<dbReference type="InterPro" id="IPR016064">
    <property type="entry name" value="NAD/diacylglycerol_kinase_sf"/>
</dbReference>
<dbReference type="Pfam" id="PF00781">
    <property type="entry name" value="DAGK_cat"/>
    <property type="match status" value="1"/>
</dbReference>
<evidence type="ECO:0000259" key="2">
    <source>
        <dbReference type="PROSITE" id="PS50146"/>
    </source>
</evidence>
<comment type="caution">
    <text evidence="3">The sequence shown here is derived from an EMBL/GenBank/DDBJ whole genome shotgun (WGS) entry which is preliminary data.</text>
</comment>
<evidence type="ECO:0000313" key="4">
    <source>
        <dbReference type="Proteomes" id="UP001172102"/>
    </source>
</evidence>
<dbReference type="GO" id="GO:0001727">
    <property type="term" value="F:lipid kinase activity"/>
    <property type="evidence" value="ECO:0007669"/>
    <property type="project" value="TreeGrafter"/>
</dbReference>
<dbReference type="PANTHER" id="PTHR12358">
    <property type="entry name" value="SPHINGOSINE KINASE"/>
    <property type="match status" value="1"/>
</dbReference>
<feature type="region of interest" description="Disordered" evidence="1">
    <location>
        <begin position="343"/>
        <end position="378"/>
    </location>
</feature>